<proteinExistence type="predicted"/>
<accession>R7V0N0</accession>
<dbReference type="EnsemblMetazoa" id="CapteT200712">
    <property type="protein sequence ID" value="CapteP200712"/>
    <property type="gene ID" value="CapteG200712"/>
</dbReference>
<dbReference type="Proteomes" id="UP000014760">
    <property type="component" value="Unassembled WGS sequence"/>
</dbReference>
<reference evidence="2" key="3">
    <citation type="submission" date="2015-06" db="UniProtKB">
        <authorList>
            <consortium name="EnsemblMetazoa"/>
        </authorList>
    </citation>
    <scope>IDENTIFICATION</scope>
</reference>
<dbReference type="STRING" id="283909.R7V0N0"/>
<gene>
    <name evidence="1" type="ORF">CAPTEDRAFT_200712</name>
</gene>
<dbReference type="EMBL" id="KB298404">
    <property type="protein sequence ID" value="ELU09236.1"/>
    <property type="molecule type" value="Genomic_DNA"/>
</dbReference>
<dbReference type="OrthoDB" id="10000786at2759"/>
<keyword evidence="3" id="KW-1185">Reference proteome</keyword>
<reference evidence="3" key="1">
    <citation type="submission" date="2012-12" db="EMBL/GenBank/DDBJ databases">
        <authorList>
            <person name="Hellsten U."/>
            <person name="Grimwood J."/>
            <person name="Chapman J.A."/>
            <person name="Shapiro H."/>
            <person name="Aerts A."/>
            <person name="Otillar R.P."/>
            <person name="Terry A.Y."/>
            <person name="Boore J.L."/>
            <person name="Simakov O."/>
            <person name="Marletaz F."/>
            <person name="Cho S.-J."/>
            <person name="Edsinger-Gonzales E."/>
            <person name="Havlak P."/>
            <person name="Kuo D.-H."/>
            <person name="Larsson T."/>
            <person name="Lv J."/>
            <person name="Arendt D."/>
            <person name="Savage R."/>
            <person name="Osoegawa K."/>
            <person name="de Jong P."/>
            <person name="Lindberg D.R."/>
            <person name="Seaver E.C."/>
            <person name="Weisblat D.A."/>
            <person name="Putnam N.H."/>
            <person name="Grigoriev I.V."/>
            <person name="Rokhsar D.S."/>
        </authorList>
    </citation>
    <scope>NUCLEOTIDE SEQUENCE</scope>
    <source>
        <strain evidence="3">I ESC-2004</strain>
    </source>
</reference>
<reference evidence="1 3" key="2">
    <citation type="journal article" date="2013" name="Nature">
        <title>Insights into bilaterian evolution from three spiralian genomes.</title>
        <authorList>
            <person name="Simakov O."/>
            <person name="Marletaz F."/>
            <person name="Cho S.J."/>
            <person name="Edsinger-Gonzales E."/>
            <person name="Havlak P."/>
            <person name="Hellsten U."/>
            <person name="Kuo D.H."/>
            <person name="Larsson T."/>
            <person name="Lv J."/>
            <person name="Arendt D."/>
            <person name="Savage R."/>
            <person name="Osoegawa K."/>
            <person name="de Jong P."/>
            <person name="Grimwood J."/>
            <person name="Chapman J.A."/>
            <person name="Shapiro H."/>
            <person name="Aerts A."/>
            <person name="Otillar R.P."/>
            <person name="Terry A.Y."/>
            <person name="Boore J.L."/>
            <person name="Grigoriev I.V."/>
            <person name="Lindberg D.R."/>
            <person name="Seaver E.C."/>
            <person name="Weisblat D.A."/>
            <person name="Putnam N.H."/>
            <person name="Rokhsar D.S."/>
        </authorList>
    </citation>
    <scope>NUCLEOTIDE SEQUENCE</scope>
    <source>
        <strain evidence="1 3">I ESC-2004</strain>
    </source>
</reference>
<organism evidence="1">
    <name type="scientific">Capitella teleta</name>
    <name type="common">Polychaete worm</name>
    <dbReference type="NCBI Taxonomy" id="283909"/>
    <lineage>
        <taxon>Eukaryota</taxon>
        <taxon>Metazoa</taxon>
        <taxon>Spiralia</taxon>
        <taxon>Lophotrochozoa</taxon>
        <taxon>Annelida</taxon>
        <taxon>Polychaeta</taxon>
        <taxon>Sedentaria</taxon>
        <taxon>Scolecida</taxon>
        <taxon>Capitellidae</taxon>
        <taxon>Capitella</taxon>
    </lineage>
</organism>
<evidence type="ECO:0000313" key="3">
    <source>
        <dbReference type="Proteomes" id="UP000014760"/>
    </source>
</evidence>
<name>R7V0N0_CAPTE</name>
<sequence length="348" mass="39216">MPSMNILGCSSGCKADDIVVLLKTVLKDKKLDLAHLIAVSCDGAAVMQGKDNGVVKKLRDEIPLLLHTHCFAAKLALASSQAANDVTYLRSPKRTRNCQEIQKALDEKVLKYQQVFGTHWLSLFKSVTAISETYKSLVTSLQHDFEEEETAKAGGLLKKISTYEFVATTFFLLDVLTHLYRACLVLQTSNLTYASASDEVDSLKKAIASFEEQDGIHFKNFLASVSEDQSHQSNDEDAVECKVYNGHQLTFSKKQETRLMKTKKTFRVKLVANLSSRFSGDGVVVDALEQLFNNQRTEKNTEEWLKALAKHFGRGETPFIQPTQLMTEWEQFRHIMAKCGSMKIQEFW</sequence>
<dbReference type="PANTHER" id="PTHR46880">
    <property type="entry name" value="RAS-ASSOCIATING DOMAIN-CONTAINING PROTEIN"/>
    <property type="match status" value="1"/>
</dbReference>
<dbReference type="OMA" id="FSSACEM"/>
<dbReference type="PANTHER" id="PTHR46880:SF5">
    <property type="entry name" value="DUF4371 DOMAIN-CONTAINING PROTEIN"/>
    <property type="match status" value="1"/>
</dbReference>
<evidence type="ECO:0000313" key="1">
    <source>
        <dbReference type="EMBL" id="ELU09236.1"/>
    </source>
</evidence>
<dbReference type="InterPro" id="IPR012337">
    <property type="entry name" value="RNaseH-like_sf"/>
</dbReference>
<dbReference type="AlphaFoldDB" id="R7V0N0"/>
<protein>
    <recommendedName>
        <fullName evidence="4">DUF4371 domain-containing protein</fullName>
    </recommendedName>
</protein>
<evidence type="ECO:0000313" key="2">
    <source>
        <dbReference type="EnsemblMetazoa" id="CapteP200712"/>
    </source>
</evidence>
<dbReference type="SUPFAM" id="SSF53098">
    <property type="entry name" value="Ribonuclease H-like"/>
    <property type="match status" value="1"/>
</dbReference>
<evidence type="ECO:0008006" key="4">
    <source>
        <dbReference type="Google" id="ProtNLM"/>
    </source>
</evidence>
<dbReference type="HOGENOM" id="CLU_797524_0_0_1"/>
<dbReference type="EMBL" id="AMQN01006449">
    <property type="status" value="NOT_ANNOTATED_CDS"/>
    <property type="molecule type" value="Genomic_DNA"/>
</dbReference>